<dbReference type="HOGENOM" id="CLU_069871_0_0_1"/>
<feature type="compositionally biased region" description="Polar residues" evidence="1">
    <location>
        <begin position="84"/>
        <end position="93"/>
    </location>
</feature>
<name>A0A0C3JZX1_PISTI</name>
<organism evidence="2 3">
    <name type="scientific">Pisolithus tinctorius Marx 270</name>
    <dbReference type="NCBI Taxonomy" id="870435"/>
    <lineage>
        <taxon>Eukaryota</taxon>
        <taxon>Fungi</taxon>
        <taxon>Dikarya</taxon>
        <taxon>Basidiomycota</taxon>
        <taxon>Agaricomycotina</taxon>
        <taxon>Agaricomycetes</taxon>
        <taxon>Agaricomycetidae</taxon>
        <taxon>Boletales</taxon>
        <taxon>Sclerodermatineae</taxon>
        <taxon>Pisolithaceae</taxon>
        <taxon>Pisolithus</taxon>
    </lineage>
</organism>
<dbReference type="AlphaFoldDB" id="A0A0C3JZX1"/>
<evidence type="ECO:0000313" key="2">
    <source>
        <dbReference type="EMBL" id="KIO14698.1"/>
    </source>
</evidence>
<feature type="region of interest" description="Disordered" evidence="1">
    <location>
        <begin position="1"/>
        <end position="133"/>
    </location>
</feature>
<evidence type="ECO:0000313" key="3">
    <source>
        <dbReference type="Proteomes" id="UP000054217"/>
    </source>
</evidence>
<reference evidence="2 3" key="1">
    <citation type="submission" date="2014-04" db="EMBL/GenBank/DDBJ databases">
        <authorList>
            <consortium name="DOE Joint Genome Institute"/>
            <person name="Kuo A."/>
            <person name="Kohler A."/>
            <person name="Costa M.D."/>
            <person name="Nagy L.G."/>
            <person name="Floudas D."/>
            <person name="Copeland A."/>
            <person name="Barry K.W."/>
            <person name="Cichocki N."/>
            <person name="Veneault-Fourrey C."/>
            <person name="LaButti K."/>
            <person name="Lindquist E.A."/>
            <person name="Lipzen A."/>
            <person name="Lundell T."/>
            <person name="Morin E."/>
            <person name="Murat C."/>
            <person name="Sun H."/>
            <person name="Tunlid A."/>
            <person name="Henrissat B."/>
            <person name="Grigoriev I.V."/>
            <person name="Hibbett D.S."/>
            <person name="Martin F."/>
            <person name="Nordberg H.P."/>
            <person name="Cantor M.N."/>
            <person name="Hua S.X."/>
        </authorList>
    </citation>
    <scope>NUCLEOTIDE SEQUENCE [LARGE SCALE GENOMIC DNA]</scope>
    <source>
        <strain evidence="2 3">Marx 270</strain>
    </source>
</reference>
<dbReference type="InParanoid" id="A0A0C3JZX1"/>
<feature type="compositionally biased region" description="Polar residues" evidence="1">
    <location>
        <begin position="36"/>
        <end position="54"/>
    </location>
</feature>
<gene>
    <name evidence="2" type="ORF">M404DRAFT_17559</name>
</gene>
<feature type="compositionally biased region" description="Acidic residues" evidence="1">
    <location>
        <begin position="8"/>
        <end position="20"/>
    </location>
</feature>
<keyword evidence="3" id="KW-1185">Reference proteome</keyword>
<dbReference type="EMBL" id="KN831944">
    <property type="protein sequence ID" value="KIO14698.1"/>
    <property type="molecule type" value="Genomic_DNA"/>
</dbReference>
<evidence type="ECO:0000256" key="1">
    <source>
        <dbReference type="SAM" id="MobiDB-lite"/>
    </source>
</evidence>
<feature type="compositionally biased region" description="Low complexity" evidence="1">
    <location>
        <begin position="61"/>
        <end position="81"/>
    </location>
</feature>
<proteinExistence type="predicted"/>
<protein>
    <submittedName>
        <fullName evidence="2">Uncharacterized protein</fullName>
    </submittedName>
</protein>
<dbReference type="Proteomes" id="UP000054217">
    <property type="component" value="Unassembled WGS sequence"/>
</dbReference>
<feature type="compositionally biased region" description="Pro residues" evidence="1">
    <location>
        <begin position="119"/>
        <end position="130"/>
    </location>
</feature>
<accession>A0A0C3JZX1</accession>
<sequence length="342" mass="37088">MQQLASLNEDEEMLTEDDLLDTPSSPLCEPPFELSPAQTTCTTGLEPSFQSPGSPRSPLIEPAWESFAPSPSSSSPLVEPPWDSISTCLSDSTPLLEPAWDKSPPPVSPGTPLHELPLGLPPPFQSPPVSPLQEPAFQLPAATRSSAHIYPTQAAGQSSRPLILLHEPRFRSLTPSVSPAHRNPIPVPSPTTFTLPGGNFPGPHQPMDLSDAPASFSSTSILLARSPSPVPIPLSHSELFAVSQEFTIQPGVDTPQTKLQMSRQISGIVARSGACQPDINATHDANLITAYRYYVNTLVDATREWRSHVERHAMLTRFWQQLANLLEEEPAVVAYCLKPDQL</sequence>
<dbReference type="OrthoDB" id="2702460at2759"/>
<reference evidence="3" key="2">
    <citation type="submission" date="2015-01" db="EMBL/GenBank/DDBJ databases">
        <title>Evolutionary Origins and Diversification of the Mycorrhizal Mutualists.</title>
        <authorList>
            <consortium name="DOE Joint Genome Institute"/>
            <consortium name="Mycorrhizal Genomics Consortium"/>
            <person name="Kohler A."/>
            <person name="Kuo A."/>
            <person name="Nagy L.G."/>
            <person name="Floudas D."/>
            <person name="Copeland A."/>
            <person name="Barry K.W."/>
            <person name="Cichocki N."/>
            <person name="Veneault-Fourrey C."/>
            <person name="LaButti K."/>
            <person name="Lindquist E.A."/>
            <person name="Lipzen A."/>
            <person name="Lundell T."/>
            <person name="Morin E."/>
            <person name="Murat C."/>
            <person name="Riley R."/>
            <person name="Ohm R."/>
            <person name="Sun H."/>
            <person name="Tunlid A."/>
            <person name="Henrissat B."/>
            <person name="Grigoriev I.V."/>
            <person name="Hibbett D.S."/>
            <person name="Martin F."/>
        </authorList>
    </citation>
    <scope>NUCLEOTIDE SEQUENCE [LARGE SCALE GENOMIC DNA]</scope>
    <source>
        <strain evidence="3">Marx 270</strain>
    </source>
</reference>